<name>A0A5C3ELW3_9BASI</name>
<evidence type="ECO:0000313" key="3">
    <source>
        <dbReference type="Proteomes" id="UP000324022"/>
    </source>
</evidence>
<keyword evidence="3" id="KW-1185">Reference proteome</keyword>
<dbReference type="Proteomes" id="UP000324022">
    <property type="component" value="Unassembled WGS sequence"/>
</dbReference>
<sequence length="288" mass="32945">MALLYAVAIVLKKKKKDGKAEFGEGQFPIFEKEGKLVRHLGSHFFGYELVGNKAQVQVRVPASTRNELVKCCVVGCKWQTPRRNDDDRAFLTHVVNIHKLPILRYGNGDFVEDVEEDALKDLTPYVTTPSENGQGIELKLADGVRDNRIFASMRSRFVQRTREAARPSEDISKEDHLARRRQNYKQRLAKLSEVERRAFWDRESERTRDSAQRNRDSKGKGTAKRKRKDLEEDTDVSDFDIMGDNDSDIEYIGHNWTRSKEPEARKTQSSAANARKGQASSSKVTLDD</sequence>
<feature type="compositionally biased region" description="Acidic residues" evidence="1">
    <location>
        <begin position="231"/>
        <end position="249"/>
    </location>
</feature>
<proteinExistence type="predicted"/>
<dbReference type="AlphaFoldDB" id="A0A5C3ELW3"/>
<dbReference type="OrthoDB" id="2556201at2759"/>
<organism evidence="2 3">
    <name type="scientific">Ustilago trichophora</name>
    <dbReference type="NCBI Taxonomy" id="86804"/>
    <lineage>
        <taxon>Eukaryota</taxon>
        <taxon>Fungi</taxon>
        <taxon>Dikarya</taxon>
        <taxon>Basidiomycota</taxon>
        <taxon>Ustilaginomycotina</taxon>
        <taxon>Ustilaginomycetes</taxon>
        <taxon>Ustilaginales</taxon>
        <taxon>Ustilaginaceae</taxon>
        <taxon>Ustilago</taxon>
    </lineage>
</organism>
<protein>
    <submittedName>
        <fullName evidence="2">Uncharacterized protein</fullName>
    </submittedName>
</protein>
<accession>A0A5C3ELW3</accession>
<gene>
    <name evidence="2" type="ORF">UTRI_10300</name>
</gene>
<dbReference type="EMBL" id="OOIN01000039">
    <property type="protein sequence ID" value="SPO31573.1"/>
    <property type="molecule type" value="Genomic_DNA"/>
</dbReference>
<evidence type="ECO:0000313" key="2">
    <source>
        <dbReference type="EMBL" id="SPO31573.1"/>
    </source>
</evidence>
<reference evidence="2 3" key="1">
    <citation type="submission" date="2018-03" db="EMBL/GenBank/DDBJ databases">
        <authorList>
            <person name="Guldener U."/>
        </authorList>
    </citation>
    <scope>NUCLEOTIDE SEQUENCE [LARGE SCALE GENOMIC DNA]</scope>
    <source>
        <strain evidence="2 3">NBRC100155</strain>
    </source>
</reference>
<evidence type="ECO:0000256" key="1">
    <source>
        <dbReference type="SAM" id="MobiDB-lite"/>
    </source>
</evidence>
<feature type="compositionally biased region" description="Basic and acidic residues" evidence="1">
    <location>
        <begin position="200"/>
        <end position="219"/>
    </location>
</feature>
<feature type="region of interest" description="Disordered" evidence="1">
    <location>
        <begin position="200"/>
        <end position="288"/>
    </location>
</feature>
<feature type="compositionally biased region" description="Polar residues" evidence="1">
    <location>
        <begin position="267"/>
        <end position="288"/>
    </location>
</feature>